<evidence type="ECO:0000313" key="2">
    <source>
        <dbReference type="EMBL" id="MFC3104731.1"/>
    </source>
</evidence>
<reference evidence="3" key="1">
    <citation type="journal article" date="2019" name="Int. J. Syst. Evol. Microbiol.">
        <title>The Global Catalogue of Microorganisms (GCM) 10K type strain sequencing project: providing services to taxonomists for standard genome sequencing and annotation.</title>
        <authorList>
            <consortium name="The Broad Institute Genomics Platform"/>
            <consortium name="The Broad Institute Genome Sequencing Center for Infectious Disease"/>
            <person name="Wu L."/>
            <person name="Ma J."/>
        </authorList>
    </citation>
    <scope>NUCLEOTIDE SEQUENCE [LARGE SCALE GENOMIC DNA]</scope>
    <source>
        <strain evidence="3">KCTC 52640</strain>
    </source>
</reference>
<dbReference type="RefSeq" id="WP_380690154.1">
    <property type="nucleotide sequence ID" value="NZ_JBHRSS010000005.1"/>
</dbReference>
<organism evidence="2 3">
    <name type="scientific">Salinisphaera aquimarina</name>
    <dbReference type="NCBI Taxonomy" id="2094031"/>
    <lineage>
        <taxon>Bacteria</taxon>
        <taxon>Pseudomonadati</taxon>
        <taxon>Pseudomonadota</taxon>
        <taxon>Gammaproteobacteria</taxon>
        <taxon>Salinisphaerales</taxon>
        <taxon>Salinisphaeraceae</taxon>
        <taxon>Salinisphaera</taxon>
    </lineage>
</organism>
<evidence type="ECO:0000313" key="3">
    <source>
        <dbReference type="Proteomes" id="UP001595462"/>
    </source>
</evidence>
<evidence type="ECO:0000259" key="1">
    <source>
        <dbReference type="Pfam" id="PF09537"/>
    </source>
</evidence>
<dbReference type="EMBL" id="JBHRSS010000005">
    <property type="protein sequence ID" value="MFC3104731.1"/>
    <property type="molecule type" value="Genomic_DNA"/>
</dbReference>
<sequence length="148" mass="16315">MLMVTTVGHESDLIDLLHDLIKLDYDAIDAYDAAIERLDDSKAKEALAGFRKDHERHIADLSPHLSGMGSDVPSDSGAKSILTEDKVKVASLIGDSAILIAMATNEAETEAAYRSASERDDIDTMLRAKFEQGLADESRHKEWMKERA</sequence>
<dbReference type="CDD" id="cd00657">
    <property type="entry name" value="Ferritin_like"/>
    <property type="match status" value="1"/>
</dbReference>
<dbReference type="InterPro" id="IPR012347">
    <property type="entry name" value="Ferritin-like"/>
</dbReference>
<proteinExistence type="predicted"/>
<name>A0ABV7ET97_9GAMM</name>
<keyword evidence="3" id="KW-1185">Reference proteome</keyword>
<protein>
    <submittedName>
        <fullName evidence="2">DUF2383 domain-containing protein</fullName>
    </submittedName>
</protein>
<gene>
    <name evidence="2" type="ORF">ACFOSU_12635</name>
</gene>
<dbReference type="Pfam" id="PF09537">
    <property type="entry name" value="DUF2383"/>
    <property type="match status" value="1"/>
</dbReference>
<comment type="caution">
    <text evidence="2">The sequence shown here is derived from an EMBL/GenBank/DDBJ whole genome shotgun (WGS) entry which is preliminary data.</text>
</comment>
<feature type="domain" description="DUF2383" evidence="1">
    <location>
        <begin position="13"/>
        <end position="118"/>
    </location>
</feature>
<dbReference type="Gene3D" id="1.20.1260.10">
    <property type="match status" value="1"/>
</dbReference>
<accession>A0ABV7ET97</accession>
<dbReference type="InterPro" id="IPR009078">
    <property type="entry name" value="Ferritin-like_SF"/>
</dbReference>
<dbReference type="Proteomes" id="UP001595462">
    <property type="component" value="Unassembled WGS sequence"/>
</dbReference>
<dbReference type="SUPFAM" id="SSF47240">
    <property type="entry name" value="Ferritin-like"/>
    <property type="match status" value="1"/>
</dbReference>
<dbReference type="InterPro" id="IPR019052">
    <property type="entry name" value="DUF2383"/>
</dbReference>